<dbReference type="PANTHER" id="PTHR43236:SF1">
    <property type="entry name" value="BLL7220 PROTEIN"/>
    <property type="match status" value="1"/>
</dbReference>
<name>A0A7G6E6T8_THEFR</name>
<evidence type="ECO:0000313" key="2">
    <source>
        <dbReference type="EMBL" id="QNB47792.1"/>
    </source>
</evidence>
<protein>
    <submittedName>
        <fullName evidence="2">ImmA/IrrE family metallo-endopeptidase</fullName>
    </submittedName>
</protein>
<dbReference type="InterPro" id="IPR052345">
    <property type="entry name" value="Rad_response_metalloprotease"/>
</dbReference>
<accession>A0A7G6E6T8</accession>
<evidence type="ECO:0000313" key="3">
    <source>
        <dbReference type="Proteomes" id="UP000515847"/>
    </source>
</evidence>
<dbReference type="Pfam" id="PF06114">
    <property type="entry name" value="Peptidase_M78"/>
    <property type="match status" value="1"/>
</dbReference>
<evidence type="ECO:0000259" key="1">
    <source>
        <dbReference type="Pfam" id="PF06114"/>
    </source>
</evidence>
<dbReference type="PANTHER" id="PTHR43236">
    <property type="entry name" value="ANTITOXIN HIGA1"/>
    <property type="match status" value="1"/>
</dbReference>
<dbReference type="AlphaFoldDB" id="A0A7G6E6T8"/>
<dbReference type="Gene3D" id="1.10.10.2910">
    <property type="match status" value="1"/>
</dbReference>
<gene>
    <name evidence="2" type="ORF">BR63_16855</name>
</gene>
<dbReference type="InterPro" id="IPR010359">
    <property type="entry name" value="IrrE_HExxH"/>
</dbReference>
<organism evidence="2 3">
    <name type="scientific">Thermanaerosceptrum fracticalcis</name>
    <dbReference type="NCBI Taxonomy" id="1712410"/>
    <lineage>
        <taxon>Bacteria</taxon>
        <taxon>Bacillati</taxon>
        <taxon>Bacillota</taxon>
        <taxon>Clostridia</taxon>
        <taxon>Eubacteriales</taxon>
        <taxon>Peptococcaceae</taxon>
        <taxon>Thermanaerosceptrum</taxon>
    </lineage>
</organism>
<sequence>MVSVKVKATRIHQLISCGVKSMEFILREAERLIQKHKTRNPFEIADCLNINVLYRPLGKLKGIYIYTRRSRYICINNDLDSPARRLVCAHEIGHDRFHRHLAKMNPQAQELISYDMSSKPEREANIFAAEVLLPDNEVIKLINDAEMNFFRAARELYVPPELMDFKFQILKNRGYRLEAPLNATGDFLKKARPRSRALWFL</sequence>
<dbReference type="EMBL" id="CP045798">
    <property type="protein sequence ID" value="QNB47792.1"/>
    <property type="molecule type" value="Genomic_DNA"/>
</dbReference>
<dbReference type="Proteomes" id="UP000515847">
    <property type="component" value="Chromosome"/>
</dbReference>
<dbReference type="KEGG" id="tfr:BR63_16855"/>
<reference evidence="2 3" key="1">
    <citation type="journal article" date="2019" name="Front. Microbiol.">
        <title>Thermoanaerosceptrum fracticalcis gen. nov. sp. nov., a Novel Fumarate-Fermenting Microorganism From a Deep Fractured Carbonate Aquifer of the US Great Basin.</title>
        <authorList>
            <person name="Hamilton-Brehm S.D."/>
            <person name="Stewart L.E."/>
            <person name="Zavarin M."/>
            <person name="Caldwell M."/>
            <person name="Lawson P.A."/>
            <person name="Onstott T.C."/>
            <person name="Grzymski J."/>
            <person name="Neveux I."/>
            <person name="Lollar B.S."/>
            <person name="Russell C.E."/>
            <person name="Moser D.P."/>
        </authorList>
    </citation>
    <scope>NUCLEOTIDE SEQUENCE [LARGE SCALE GENOMIC DNA]</scope>
    <source>
        <strain evidence="2 3">DRI-13</strain>
    </source>
</reference>
<feature type="domain" description="IrrE N-terminal-like" evidence="1">
    <location>
        <begin position="45"/>
        <end position="164"/>
    </location>
</feature>
<proteinExistence type="predicted"/>
<keyword evidence="3" id="KW-1185">Reference proteome</keyword>